<dbReference type="Proteomes" id="UP000494163">
    <property type="component" value="Chromosome X"/>
</dbReference>
<dbReference type="AlphaFoldDB" id="A0A0M3QZL3"/>
<keyword evidence="3" id="KW-1185">Reference proteome</keyword>
<dbReference type="Pfam" id="PF15972">
    <property type="entry name" value="Unpaired"/>
    <property type="match status" value="1"/>
</dbReference>
<proteinExistence type="predicted"/>
<feature type="compositionally biased region" description="Low complexity" evidence="1">
    <location>
        <begin position="324"/>
        <end position="346"/>
    </location>
</feature>
<dbReference type="GO" id="GO:0001700">
    <property type="term" value="P:embryonic development via the syncytial blastoderm"/>
    <property type="evidence" value="ECO:0007669"/>
    <property type="project" value="InterPro"/>
</dbReference>
<feature type="region of interest" description="Disordered" evidence="1">
    <location>
        <begin position="311"/>
        <end position="346"/>
    </location>
</feature>
<organism evidence="2 3">
    <name type="scientific">Drosophila busckii</name>
    <name type="common">Fruit fly</name>
    <dbReference type="NCBI Taxonomy" id="30019"/>
    <lineage>
        <taxon>Eukaryota</taxon>
        <taxon>Metazoa</taxon>
        <taxon>Ecdysozoa</taxon>
        <taxon>Arthropoda</taxon>
        <taxon>Hexapoda</taxon>
        <taxon>Insecta</taxon>
        <taxon>Pterygota</taxon>
        <taxon>Neoptera</taxon>
        <taxon>Endopterygota</taxon>
        <taxon>Diptera</taxon>
        <taxon>Brachycera</taxon>
        <taxon>Muscomorpha</taxon>
        <taxon>Ephydroidea</taxon>
        <taxon>Drosophilidae</taxon>
        <taxon>Drosophila</taxon>
    </lineage>
</organism>
<evidence type="ECO:0000313" key="3">
    <source>
        <dbReference type="Proteomes" id="UP000494163"/>
    </source>
</evidence>
<sequence>MTANDSENQSYERDDSDSDNQPAVWPSRVNPFHGLANSDASASSSSSSSSGSGSGSMESSELSYEEITQAALRAARREVRRQLIRRTRSHNWKYFSAELTAATPPEWENPCGGTYLPTEGQSMDDSSAQGRVIKRKYLRQLRDIIYTEYQETTSIAKRDYGDFGHWQREYTFLPNMTLHSSRAQIKLKTWYRHMQTFVGSFAYLGRAHYTYRKQQQLSLGETAHELHTLLDSAKRLLCEIETAINSSYPNSNGAKLSHVSREEMLERLKFRTPADGSKETDESDLKFSKQLYFQYVYNMWRKLSITLRNQHRSSKERKQHASHASTSSKVGAGSASSGSSMQALSQESRELFARRCVDC</sequence>
<evidence type="ECO:0000256" key="1">
    <source>
        <dbReference type="SAM" id="MobiDB-lite"/>
    </source>
</evidence>
<feature type="region of interest" description="Disordered" evidence="1">
    <location>
        <begin position="1"/>
        <end position="62"/>
    </location>
</feature>
<dbReference type="OMA" id="RLNFHTP"/>
<dbReference type="OrthoDB" id="7994888at2759"/>
<evidence type="ECO:0000313" key="2">
    <source>
        <dbReference type="EMBL" id="ALC49579.1"/>
    </source>
</evidence>
<name>A0A0M3QZL3_DROBS</name>
<protein>
    <submittedName>
        <fullName evidence="2">Upd2</fullName>
    </submittedName>
</protein>
<dbReference type="STRING" id="30019.A0A0M3QZL3"/>
<accession>A0A0M3QZL3</accession>
<gene>
    <name evidence="2" type="ORF">Dbus_chrXg1435</name>
</gene>
<reference evidence="2 3" key="1">
    <citation type="submission" date="2015-08" db="EMBL/GenBank/DDBJ databases">
        <title>Ancestral chromatin configuration constrains chromatin evolution on differentiating sex chromosomes in Drosophila.</title>
        <authorList>
            <person name="Zhou Q."/>
            <person name="Bachtrog D."/>
        </authorList>
    </citation>
    <scope>NUCLEOTIDE SEQUENCE [LARGE SCALE GENOMIC DNA]</scope>
    <source>
        <tissue evidence="2">Whole larvae</tissue>
    </source>
</reference>
<dbReference type="EMBL" id="CP012528">
    <property type="protein sequence ID" value="ALC49579.1"/>
    <property type="molecule type" value="Genomic_DNA"/>
</dbReference>
<feature type="compositionally biased region" description="Low complexity" evidence="1">
    <location>
        <begin position="38"/>
        <end position="62"/>
    </location>
</feature>
<dbReference type="InterPro" id="IPR031901">
    <property type="entry name" value="Unpaired"/>
</dbReference>
<feature type="compositionally biased region" description="Basic residues" evidence="1">
    <location>
        <begin position="311"/>
        <end position="321"/>
    </location>
</feature>
<dbReference type="GO" id="GO:0007259">
    <property type="term" value="P:cell surface receptor signaling pathway via JAK-STAT"/>
    <property type="evidence" value="ECO:0007669"/>
    <property type="project" value="InterPro"/>
</dbReference>